<evidence type="ECO:0000256" key="12">
    <source>
        <dbReference type="ARBA" id="ARBA00023054"/>
    </source>
</evidence>
<feature type="repeat" description="ANK" evidence="23">
    <location>
        <begin position="133"/>
        <end position="165"/>
    </location>
</feature>
<dbReference type="PROSITE" id="PS50297">
    <property type="entry name" value="ANK_REP_REGION"/>
    <property type="match status" value="4"/>
</dbReference>
<feature type="compositionally biased region" description="Basic and acidic residues" evidence="24">
    <location>
        <begin position="386"/>
        <end position="404"/>
    </location>
</feature>
<dbReference type="FunFam" id="1.25.40.20:FF:000105">
    <property type="entry name" value="protein phosphatase 1 regulatory inhibitor subunit 16B"/>
    <property type="match status" value="1"/>
</dbReference>
<feature type="compositionally biased region" description="Basic and acidic residues" evidence="24">
    <location>
        <begin position="645"/>
        <end position="658"/>
    </location>
</feature>
<organism evidence="26 27">
    <name type="scientific">Callithrix jacchus</name>
    <name type="common">White-tufted-ear marmoset</name>
    <name type="synonym">Simia Jacchus</name>
    <dbReference type="NCBI Taxonomy" id="9483"/>
    <lineage>
        <taxon>Eukaryota</taxon>
        <taxon>Metazoa</taxon>
        <taxon>Chordata</taxon>
        <taxon>Craniata</taxon>
        <taxon>Vertebrata</taxon>
        <taxon>Euteleostomi</taxon>
        <taxon>Mammalia</taxon>
        <taxon>Eutheria</taxon>
        <taxon>Euarchontoglires</taxon>
        <taxon>Primates</taxon>
        <taxon>Haplorrhini</taxon>
        <taxon>Platyrrhini</taxon>
        <taxon>Cebidae</taxon>
        <taxon>Callitrichinae</taxon>
        <taxon>Callithrix</taxon>
        <taxon>Callithrix</taxon>
    </lineage>
</organism>
<dbReference type="Ensembl" id="ENSCJAT00000019591.5">
    <property type="protein sequence ID" value="ENSCJAP00000018542.4"/>
    <property type="gene ID" value="ENSCJAG00000011490.5"/>
</dbReference>
<feature type="compositionally biased region" description="Low complexity" evidence="24">
    <location>
        <begin position="733"/>
        <end position="766"/>
    </location>
</feature>
<dbReference type="FunCoup" id="F7EC09">
    <property type="interactions" value="1208"/>
</dbReference>
<keyword evidence="9" id="KW-0597">Phosphoprotein</keyword>
<keyword evidence="7" id="KW-0488">Methylation</keyword>
<keyword evidence="10" id="KW-0677">Repeat</keyword>
<dbReference type="InterPro" id="IPR051226">
    <property type="entry name" value="PP1_Regulatory_Subunit"/>
</dbReference>
<gene>
    <name evidence="26" type="primary">PPP1R16B</name>
    <name evidence="26" type="synonym">FAM83D</name>
</gene>
<comment type="subcellular location">
    <subcellularLocation>
        <location evidence="2">Cell membrane</location>
        <topology evidence="2">Lipid-anchor</topology>
    </subcellularLocation>
    <subcellularLocation>
        <location evidence="3">Cell projection</location>
    </subcellularLocation>
    <subcellularLocation>
        <location evidence="4">Cytoplasm</location>
    </subcellularLocation>
    <subcellularLocation>
        <location evidence="1">Nucleus</location>
    </subcellularLocation>
</comment>
<evidence type="ECO:0000256" key="5">
    <source>
        <dbReference type="ARBA" id="ARBA00006937"/>
    </source>
</evidence>
<dbReference type="Proteomes" id="UP000008225">
    <property type="component" value="Chromosome 5"/>
</dbReference>
<evidence type="ECO:0000256" key="17">
    <source>
        <dbReference type="ARBA" id="ARBA00023288"/>
    </source>
</evidence>
<dbReference type="FunFam" id="1.25.40.20:FF:000079">
    <property type="entry name" value="Protein phosphatase 1 regulatory subunit 16B"/>
    <property type="match status" value="1"/>
</dbReference>
<keyword evidence="15" id="KW-0539">Nucleus</keyword>
<accession>F7EC09</accession>
<evidence type="ECO:0000256" key="16">
    <source>
        <dbReference type="ARBA" id="ARBA00023273"/>
    </source>
</evidence>
<evidence type="ECO:0000256" key="1">
    <source>
        <dbReference type="ARBA" id="ARBA00004123"/>
    </source>
</evidence>
<dbReference type="Gene3D" id="1.25.40.20">
    <property type="entry name" value="Ankyrin repeat-containing domain"/>
    <property type="match status" value="2"/>
</dbReference>
<evidence type="ECO:0000256" key="21">
    <source>
        <dbReference type="ARBA" id="ARBA00083526"/>
    </source>
</evidence>
<dbReference type="GO" id="GO:1903670">
    <property type="term" value="P:regulation of sprouting angiogenesis"/>
    <property type="evidence" value="ECO:0007669"/>
    <property type="project" value="TreeGrafter"/>
</dbReference>
<evidence type="ECO:0000256" key="18">
    <source>
        <dbReference type="ARBA" id="ARBA00023289"/>
    </source>
</evidence>
<dbReference type="SUPFAM" id="SSF56024">
    <property type="entry name" value="Phospholipase D/nuclease"/>
    <property type="match status" value="1"/>
</dbReference>
<sequence length="856" mass="95974">MASHVDLLTELQLLEKVPTLERLRAAQKRRAQQLKKWAQYEQDLEHRKRKHERKRSAGGRRRKVSFEASVALLEASLRNDAEEVRYFLKNKVSPDLCNEDGLTALHQCCIDNFEEIVKLLLSHGANVNAKDNELWTPLHAAATCGHINLVKILVQYGADLLAVNSDGNMPYDLCEDEPTLDVIETCMAYQGITQEKINEMRAAPEQQMIADIHCMIAAGQDLDWIDAQGATLLHIAGANGYLRAAELLLDHGVRVDVKDWDGWEPLHAAAFWGQMQMAELLVSHGASLSARTSMDEMPIDLCEEEEFKVLLLELKHKHDVIMKSQLRHKSSLSRRTSSAGSRGKVVRRASLSDRTNLYRKEYEGEAILWQQRSAAEDQRTSTYNGDIRETRTDQENKDPNPRLEKPVLLSEFPTKIPRGELDMPVENGLRAPVIAVVMDVFTDIDIFRDLQEICRKKGVAVYILLDQALLSQFLDMCMDLKVHPEQEKLMTVRTITGNIYYARSGTKIIGKVHEKFTLIDGIRVATGAYSFTWTDGKLNSSNLVILSGQVVEHFDLEFRILYAQSKPISPKLLSHFQSSNKFGHLTDRKPQSKELTLGNLLRMRLARLSSTPRKTDLDPEMPAEGKAEPKPHDCESSTVSEEDYSNSHRHELQSRKATDAATQTEPGEGMPGLSVSEMGTQTSIATACAGTQTAVATRVACSQTMIWSTSTTTQTDMDENIFFSQGTQSAEGSPASKMSISRSSSLKSSSSVSSQGSVVSSTGSPTSVRATDFHNPVYPKYLGTPHLELYLSDSFRNLNKERQFHFTGIRSRLNRMLAVLSRRTFFTENHLGFHSGNFSRVNLLAIRDVALYPSYQ</sequence>
<dbReference type="AlphaFoldDB" id="F7EC09"/>
<evidence type="ECO:0000256" key="20">
    <source>
        <dbReference type="ARBA" id="ARBA00068053"/>
    </source>
</evidence>
<dbReference type="GO" id="GO:0061028">
    <property type="term" value="P:establishment of endothelial barrier"/>
    <property type="evidence" value="ECO:0007669"/>
    <property type="project" value="UniProtKB-ARBA"/>
</dbReference>
<dbReference type="GO" id="GO:0005634">
    <property type="term" value="C:nucleus"/>
    <property type="evidence" value="ECO:0007669"/>
    <property type="project" value="UniProtKB-SubCell"/>
</dbReference>
<evidence type="ECO:0000256" key="23">
    <source>
        <dbReference type="PROSITE-ProRule" id="PRU00023"/>
    </source>
</evidence>
<evidence type="ECO:0000259" key="25">
    <source>
        <dbReference type="Pfam" id="PF07894"/>
    </source>
</evidence>
<dbReference type="PROSITE" id="PS50088">
    <property type="entry name" value="ANK_REPEAT"/>
    <property type="match status" value="4"/>
</dbReference>
<dbReference type="GO" id="GO:0017020">
    <property type="term" value="F:myosin phosphatase regulator activity"/>
    <property type="evidence" value="ECO:0007669"/>
    <property type="project" value="TreeGrafter"/>
</dbReference>
<dbReference type="Pfam" id="PF12796">
    <property type="entry name" value="Ank_2"/>
    <property type="match status" value="2"/>
</dbReference>
<dbReference type="PANTHER" id="PTHR24179:SF31">
    <property type="entry name" value="PROTEIN PHOSPHATASE 1 REGULATORY INHIBITOR SUBUNIT 16B"/>
    <property type="match status" value="1"/>
</dbReference>
<evidence type="ECO:0000313" key="26">
    <source>
        <dbReference type="Ensembl" id="ENSCJAP00000018542.4"/>
    </source>
</evidence>
<dbReference type="GeneTree" id="ENSGT00940000154090"/>
<keyword evidence="11 23" id="KW-0040">ANK repeat</keyword>
<feature type="region of interest" description="Disordered" evidence="24">
    <location>
        <begin position="725"/>
        <end position="766"/>
    </location>
</feature>
<feature type="compositionally biased region" description="Basic and acidic residues" evidence="24">
    <location>
        <begin position="613"/>
        <end position="635"/>
    </location>
</feature>
<dbReference type="GO" id="GO:0005886">
    <property type="term" value="C:plasma membrane"/>
    <property type="evidence" value="ECO:0007669"/>
    <property type="project" value="UniProtKB-SubCell"/>
</dbReference>
<keyword evidence="18" id="KW-0636">Prenylation</keyword>
<protein>
    <recommendedName>
        <fullName evidence="20">Protein phosphatase 1 regulatory inhibitor subunit 16B</fullName>
    </recommendedName>
    <alternativeName>
        <fullName evidence="22">CAAX box protein TIMAP</fullName>
    </alternativeName>
    <alternativeName>
        <fullName evidence="21">TGF-beta-inhibited membrane-associated protein</fullName>
    </alternativeName>
</protein>
<reference evidence="26" key="1">
    <citation type="submission" date="2009-03" db="EMBL/GenBank/DDBJ databases">
        <authorList>
            <person name="Warren W."/>
            <person name="Ye L."/>
            <person name="Minx P."/>
            <person name="Worley K."/>
            <person name="Gibbs R."/>
            <person name="Wilson R.K."/>
        </authorList>
    </citation>
    <scope>NUCLEOTIDE SEQUENCE [LARGE SCALE GENOMIC DNA]</scope>
</reference>
<evidence type="ECO:0000256" key="15">
    <source>
        <dbReference type="ARBA" id="ARBA00023242"/>
    </source>
</evidence>
<feature type="repeat" description="ANK" evidence="23">
    <location>
        <begin position="228"/>
        <end position="260"/>
    </location>
</feature>
<keyword evidence="17" id="KW-0449">Lipoprotein</keyword>
<keyword evidence="13" id="KW-0472">Membrane</keyword>
<reference evidence="26" key="3">
    <citation type="submission" date="2025-09" db="UniProtKB">
        <authorList>
            <consortium name="Ensembl"/>
        </authorList>
    </citation>
    <scope>IDENTIFICATION</scope>
</reference>
<keyword evidence="8" id="KW-0963">Cytoplasm</keyword>
<dbReference type="GO" id="GO:0005737">
    <property type="term" value="C:cytoplasm"/>
    <property type="evidence" value="ECO:0007669"/>
    <property type="project" value="UniProtKB-SubCell"/>
</dbReference>
<dbReference type="GO" id="GO:0004857">
    <property type="term" value="F:enzyme inhibitor activity"/>
    <property type="evidence" value="ECO:0007669"/>
    <property type="project" value="TreeGrafter"/>
</dbReference>
<evidence type="ECO:0000256" key="6">
    <source>
        <dbReference type="ARBA" id="ARBA00022475"/>
    </source>
</evidence>
<evidence type="ECO:0000256" key="9">
    <source>
        <dbReference type="ARBA" id="ARBA00022553"/>
    </source>
</evidence>
<comment type="similarity">
    <text evidence="5">Belongs to the FAM83 family.</text>
</comment>
<feature type="repeat" description="ANK" evidence="23">
    <location>
        <begin position="100"/>
        <end position="132"/>
    </location>
</feature>
<reference evidence="26" key="2">
    <citation type="submission" date="2025-08" db="UniProtKB">
        <authorList>
            <consortium name="Ensembl"/>
        </authorList>
    </citation>
    <scope>IDENTIFICATION</scope>
</reference>
<evidence type="ECO:0000256" key="4">
    <source>
        <dbReference type="ARBA" id="ARBA00004496"/>
    </source>
</evidence>
<feature type="repeat" description="ANK" evidence="23">
    <location>
        <begin position="261"/>
        <end position="293"/>
    </location>
</feature>
<evidence type="ECO:0000256" key="19">
    <source>
        <dbReference type="ARBA" id="ARBA00062280"/>
    </source>
</evidence>
<dbReference type="Gene3D" id="3.30.870.10">
    <property type="entry name" value="Endonuclease Chain A"/>
    <property type="match status" value="1"/>
</dbReference>
<dbReference type="FunFam" id="3.30.870.10:FF:000004">
    <property type="entry name" value="protein FAM83H isoform X2"/>
    <property type="match status" value="1"/>
</dbReference>
<dbReference type="STRING" id="9483.ENSCJAP00000018542"/>
<evidence type="ECO:0000256" key="24">
    <source>
        <dbReference type="SAM" id="MobiDB-lite"/>
    </source>
</evidence>
<proteinExistence type="inferred from homology"/>
<dbReference type="HOGENOM" id="CLU_000134_54_2_1"/>
<keyword evidence="27" id="KW-1185">Reference proteome</keyword>
<dbReference type="InterPro" id="IPR002110">
    <property type="entry name" value="Ankyrin_rpt"/>
</dbReference>
<evidence type="ECO:0000256" key="3">
    <source>
        <dbReference type="ARBA" id="ARBA00004316"/>
    </source>
</evidence>
<evidence type="ECO:0000256" key="22">
    <source>
        <dbReference type="ARBA" id="ARBA00083824"/>
    </source>
</evidence>
<dbReference type="Pfam" id="PF07894">
    <property type="entry name" value="SACK1"/>
    <property type="match status" value="1"/>
</dbReference>
<evidence type="ECO:0000256" key="11">
    <source>
        <dbReference type="ARBA" id="ARBA00023043"/>
    </source>
</evidence>
<keyword evidence="12" id="KW-0175">Coiled coil</keyword>
<dbReference type="InterPro" id="IPR012461">
    <property type="entry name" value="SACK1"/>
</dbReference>
<evidence type="ECO:0000256" key="8">
    <source>
        <dbReference type="ARBA" id="ARBA00022490"/>
    </source>
</evidence>
<keyword evidence="16" id="KW-0966">Cell projection</keyword>
<evidence type="ECO:0000256" key="2">
    <source>
        <dbReference type="ARBA" id="ARBA00004193"/>
    </source>
</evidence>
<dbReference type="SMART" id="SM00248">
    <property type="entry name" value="ANK"/>
    <property type="match status" value="5"/>
</dbReference>
<dbReference type="InParanoid" id="F7EC09"/>
<dbReference type="PANTHER" id="PTHR24179">
    <property type="entry name" value="PROTEIN PHOSPHATASE 1 REGULATORY SUBUNIT 12"/>
    <property type="match status" value="1"/>
</dbReference>
<feature type="domain" description="Scaffolding anchor of CK1" evidence="25">
    <location>
        <begin position="433"/>
        <end position="567"/>
    </location>
</feature>
<evidence type="ECO:0000256" key="13">
    <source>
        <dbReference type="ARBA" id="ARBA00023136"/>
    </source>
</evidence>
<dbReference type="InterPro" id="IPR036770">
    <property type="entry name" value="Ankyrin_rpt-contain_sf"/>
</dbReference>
<evidence type="ECO:0000313" key="27">
    <source>
        <dbReference type="Proteomes" id="UP000008225"/>
    </source>
</evidence>
<evidence type="ECO:0000256" key="7">
    <source>
        <dbReference type="ARBA" id="ARBA00022481"/>
    </source>
</evidence>
<dbReference type="GO" id="GO:0042995">
    <property type="term" value="C:cell projection"/>
    <property type="evidence" value="ECO:0007669"/>
    <property type="project" value="UniProtKB-SubCell"/>
</dbReference>
<feature type="region of interest" description="Disordered" evidence="24">
    <location>
        <begin position="377"/>
        <end position="404"/>
    </location>
</feature>
<comment type="subunit">
    <text evidence="19">Interacts with PPP1CA, PPP1CB and MSN. Interacts (via its fourth ankyrin repeat) with the mature dimeric form of RPSA/LAMR1. Interacts with EEF1A1. Interacts with PTEN. Interacts with ECE1.</text>
</comment>
<feature type="region of interest" description="Disordered" evidence="24">
    <location>
        <begin position="608"/>
        <end position="676"/>
    </location>
</feature>
<evidence type="ECO:0000256" key="10">
    <source>
        <dbReference type="ARBA" id="ARBA00022737"/>
    </source>
</evidence>
<keyword evidence="6" id="KW-1003">Cell membrane</keyword>
<dbReference type="SUPFAM" id="SSF48403">
    <property type="entry name" value="Ankyrin repeat"/>
    <property type="match status" value="1"/>
</dbReference>
<name>F7EC09_CALJA</name>
<dbReference type="Bgee" id="ENSCJAG00000011490">
    <property type="expression patterns" value="Expressed in frontal cortex and 6 other cell types or tissues"/>
</dbReference>
<evidence type="ECO:0000256" key="14">
    <source>
        <dbReference type="ARBA" id="ARBA00023139"/>
    </source>
</evidence>
<keyword evidence="14" id="KW-0564">Palmitate</keyword>